<evidence type="ECO:0000313" key="14">
    <source>
        <dbReference type="EMBL" id="MCR2044848.1"/>
    </source>
</evidence>
<dbReference type="GO" id="GO:0004721">
    <property type="term" value="F:phosphoprotein phosphatase activity"/>
    <property type="evidence" value="ECO:0007669"/>
    <property type="project" value="TreeGrafter"/>
</dbReference>
<evidence type="ECO:0000256" key="11">
    <source>
        <dbReference type="ARBA" id="ARBA00023136"/>
    </source>
</evidence>
<keyword evidence="4" id="KW-1003">Cell membrane</keyword>
<dbReference type="GO" id="GO:0000155">
    <property type="term" value="F:phosphorelay sensor kinase activity"/>
    <property type="evidence" value="ECO:0007669"/>
    <property type="project" value="InterPro"/>
</dbReference>
<reference evidence="14" key="1">
    <citation type="submission" date="2022-07" db="EMBL/GenBank/DDBJ databases">
        <title>Enhanced cultured diversity of the mouse gut microbiota enables custom-made synthetic communities.</title>
        <authorList>
            <person name="Afrizal A."/>
        </authorList>
    </citation>
    <scope>NUCLEOTIDE SEQUENCE</scope>
    <source>
        <strain evidence="14">DSM 29482</strain>
    </source>
</reference>
<evidence type="ECO:0000256" key="5">
    <source>
        <dbReference type="ARBA" id="ARBA00022553"/>
    </source>
</evidence>
<gene>
    <name evidence="14" type="ORF">NSA23_12105</name>
</gene>
<dbReference type="InterPro" id="IPR004358">
    <property type="entry name" value="Sig_transdc_His_kin-like_C"/>
</dbReference>
<dbReference type="InterPro" id="IPR050351">
    <property type="entry name" value="BphY/WalK/GraS-like"/>
</dbReference>
<dbReference type="Gene3D" id="3.30.565.10">
    <property type="entry name" value="Histidine kinase-like ATPase, C-terminal domain"/>
    <property type="match status" value="1"/>
</dbReference>
<dbReference type="GO" id="GO:0016036">
    <property type="term" value="P:cellular response to phosphate starvation"/>
    <property type="evidence" value="ECO:0007669"/>
    <property type="project" value="TreeGrafter"/>
</dbReference>
<accession>A0A9X2S5S1</accession>
<dbReference type="AlphaFoldDB" id="A0A9X2S5S1"/>
<sequence length="343" mass="39870">MSFFKYLKDLFWTIICFLMVTLIINLILITSTNLNKSLNDILYMNMLLFSISFTFLIVGYVKWRNIYKDFRSALYNKEKIDGFVPSGEKLEQKLIRKVVDLKNKEKLKETEQLKENLDELNDYITKWVHEIKIPLSVCELIADKIEQEDMYNISEQLRQELERTNFLVNQVLYTSRSSSYSEDFIVEEVNIDSLVKGAIKTNTNLFISKRIELEIGDLDFEVLTDRKWASYILEQIINNACKYVSIGGNINIFAKEDDESVILSIRDNGMGIAKKDINRIFDRGFTGANGRKTSKSTGMGLYICKKIASKINIGIKVNSQVSQYTEFIIIFYKLSDYFNVTKM</sequence>
<dbReference type="PROSITE" id="PS50109">
    <property type="entry name" value="HIS_KIN"/>
    <property type="match status" value="1"/>
</dbReference>
<evidence type="ECO:0000256" key="3">
    <source>
        <dbReference type="ARBA" id="ARBA00012438"/>
    </source>
</evidence>
<dbReference type="InterPro" id="IPR036890">
    <property type="entry name" value="HATPase_C_sf"/>
</dbReference>
<keyword evidence="10" id="KW-0902">Two-component regulatory system</keyword>
<comment type="subcellular location">
    <subcellularLocation>
        <location evidence="2">Cell membrane</location>
        <topology evidence="2">Multi-pass membrane protein</topology>
    </subcellularLocation>
</comment>
<evidence type="ECO:0000256" key="4">
    <source>
        <dbReference type="ARBA" id="ARBA00022475"/>
    </source>
</evidence>
<evidence type="ECO:0000256" key="6">
    <source>
        <dbReference type="ARBA" id="ARBA00022679"/>
    </source>
</evidence>
<dbReference type="EMBL" id="JANJZL010000009">
    <property type="protein sequence ID" value="MCR2044848.1"/>
    <property type="molecule type" value="Genomic_DNA"/>
</dbReference>
<dbReference type="OrthoDB" id="9780487at2"/>
<dbReference type="CDD" id="cd00082">
    <property type="entry name" value="HisKA"/>
    <property type="match status" value="1"/>
</dbReference>
<protein>
    <recommendedName>
        <fullName evidence="3">histidine kinase</fullName>
        <ecNumber evidence="3">2.7.13.3</ecNumber>
    </recommendedName>
</protein>
<dbReference type="SUPFAM" id="SSF47384">
    <property type="entry name" value="Homodimeric domain of signal transducing histidine kinase"/>
    <property type="match status" value="1"/>
</dbReference>
<dbReference type="PANTHER" id="PTHR45453:SF2">
    <property type="entry name" value="HISTIDINE KINASE"/>
    <property type="match status" value="1"/>
</dbReference>
<dbReference type="InterPro" id="IPR036097">
    <property type="entry name" value="HisK_dim/P_sf"/>
</dbReference>
<organism evidence="14 15">
    <name type="scientific">Anaerosalibacter massiliensis</name>
    <dbReference type="NCBI Taxonomy" id="1347392"/>
    <lineage>
        <taxon>Bacteria</taxon>
        <taxon>Bacillati</taxon>
        <taxon>Bacillota</taxon>
        <taxon>Tissierellia</taxon>
        <taxon>Tissierellales</taxon>
        <taxon>Sporanaerobacteraceae</taxon>
        <taxon>Anaerosalibacter</taxon>
    </lineage>
</organism>
<proteinExistence type="predicted"/>
<keyword evidence="5" id="KW-0597">Phosphoprotein</keyword>
<dbReference type="GO" id="GO:0005886">
    <property type="term" value="C:plasma membrane"/>
    <property type="evidence" value="ECO:0007669"/>
    <property type="project" value="UniProtKB-SubCell"/>
</dbReference>
<dbReference type="SMART" id="SM00387">
    <property type="entry name" value="HATPase_c"/>
    <property type="match status" value="1"/>
</dbReference>
<keyword evidence="9 12" id="KW-1133">Transmembrane helix</keyword>
<evidence type="ECO:0000259" key="13">
    <source>
        <dbReference type="PROSITE" id="PS50109"/>
    </source>
</evidence>
<dbReference type="InterPro" id="IPR003661">
    <property type="entry name" value="HisK_dim/P_dom"/>
</dbReference>
<name>A0A9X2S5S1_9FIRM</name>
<dbReference type="InterPro" id="IPR005467">
    <property type="entry name" value="His_kinase_dom"/>
</dbReference>
<evidence type="ECO:0000256" key="8">
    <source>
        <dbReference type="ARBA" id="ARBA00022777"/>
    </source>
</evidence>
<feature type="domain" description="Histidine kinase" evidence="13">
    <location>
        <begin position="126"/>
        <end position="335"/>
    </location>
</feature>
<keyword evidence="11 12" id="KW-0472">Membrane</keyword>
<keyword evidence="15" id="KW-1185">Reference proteome</keyword>
<dbReference type="PANTHER" id="PTHR45453">
    <property type="entry name" value="PHOSPHATE REGULON SENSOR PROTEIN PHOR"/>
    <property type="match status" value="1"/>
</dbReference>
<dbReference type="PRINTS" id="PR00344">
    <property type="entry name" value="BCTRLSENSOR"/>
</dbReference>
<evidence type="ECO:0000256" key="10">
    <source>
        <dbReference type="ARBA" id="ARBA00023012"/>
    </source>
</evidence>
<dbReference type="Pfam" id="PF02518">
    <property type="entry name" value="HATPase_c"/>
    <property type="match status" value="1"/>
</dbReference>
<keyword evidence="7 12" id="KW-0812">Transmembrane</keyword>
<evidence type="ECO:0000256" key="1">
    <source>
        <dbReference type="ARBA" id="ARBA00000085"/>
    </source>
</evidence>
<dbReference type="InterPro" id="IPR003594">
    <property type="entry name" value="HATPase_dom"/>
</dbReference>
<feature type="transmembrane region" description="Helical" evidence="12">
    <location>
        <begin position="41"/>
        <end position="61"/>
    </location>
</feature>
<evidence type="ECO:0000256" key="12">
    <source>
        <dbReference type="SAM" id="Phobius"/>
    </source>
</evidence>
<evidence type="ECO:0000313" key="15">
    <source>
        <dbReference type="Proteomes" id="UP001142078"/>
    </source>
</evidence>
<comment type="catalytic activity">
    <reaction evidence="1">
        <text>ATP + protein L-histidine = ADP + protein N-phospho-L-histidine.</text>
        <dbReference type="EC" id="2.7.13.3"/>
    </reaction>
</comment>
<evidence type="ECO:0000256" key="7">
    <source>
        <dbReference type="ARBA" id="ARBA00022692"/>
    </source>
</evidence>
<keyword evidence="8 14" id="KW-0418">Kinase</keyword>
<dbReference type="EC" id="2.7.13.3" evidence="3"/>
<evidence type="ECO:0000256" key="9">
    <source>
        <dbReference type="ARBA" id="ARBA00022989"/>
    </source>
</evidence>
<dbReference type="RefSeq" id="WP_042678900.1">
    <property type="nucleotide sequence ID" value="NZ_CABKTM010000008.1"/>
</dbReference>
<evidence type="ECO:0000256" key="2">
    <source>
        <dbReference type="ARBA" id="ARBA00004651"/>
    </source>
</evidence>
<comment type="caution">
    <text evidence="14">The sequence shown here is derived from an EMBL/GenBank/DDBJ whole genome shotgun (WGS) entry which is preliminary data.</text>
</comment>
<keyword evidence="6" id="KW-0808">Transferase</keyword>
<dbReference type="Proteomes" id="UP001142078">
    <property type="component" value="Unassembled WGS sequence"/>
</dbReference>
<feature type="transmembrane region" description="Helical" evidence="12">
    <location>
        <begin position="10"/>
        <end position="29"/>
    </location>
</feature>
<dbReference type="SUPFAM" id="SSF55874">
    <property type="entry name" value="ATPase domain of HSP90 chaperone/DNA topoisomerase II/histidine kinase"/>
    <property type="match status" value="1"/>
</dbReference>